<evidence type="ECO:0000313" key="1">
    <source>
        <dbReference type="EMBL" id="KKL25854.1"/>
    </source>
</evidence>
<gene>
    <name evidence="1" type="ORF">LCGC14_2401110</name>
</gene>
<reference evidence="1" key="1">
    <citation type="journal article" date="2015" name="Nature">
        <title>Complex archaea that bridge the gap between prokaryotes and eukaryotes.</title>
        <authorList>
            <person name="Spang A."/>
            <person name="Saw J.H."/>
            <person name="Jorgensen S.L."/>
            <person name="Zaremba-Niedzwiedzka K."/>
            <person name="Martijn J."/>
            <person name="Lind A.E."/>
            <person name="van Eijk R."/>
            <person name="Schleper C."/>
            <person name="Guy L."/>
            <person name="Ettema T.J."/>
        </authorList>
    </citation>
    <scope>NUCLEOTIDE SEQUENCE</scope>
</reference>
<sequence length="73" mass="8477">MINSRSDIINTLIENNEYTRYLEIGVRDNKNFNRILAPHKDGVDPAGRCNYVMTSDKFFSSIPSNQMYDIVFI</sequence>
<name>A0A0F9BVE3_9ZZZZ</name>
<comment type="caution">
    <text evidence="1">The sequence shown here is derived from an EMBL/GenBank/DDBJ whole genome shotgun (WGS) entry which is preliminary data.</text>
</comment>
<feature type="non-terminal residue" evidence="1">
    <location>
        <position position="73"/>
    </location>
</feature>
<protein>
    <submittedName>
        <fullName evidence="1">Uncharacterized protein</fullName>
    </submittedName>
</protein>
<dbReference type="AlphaFoldDB" id="A0A0F9BVE3"/>
<organism evidence="1">
    <name type="scientific">marine sediment metagenome</name>
    <dbReference type="NCBI Taxonomy" id="412755"/>
    <lineage>
        <taxon>unclassified sequences</taxon>
        <taxon>metagenomes</taxon>
        <taxon>ecological metagenomes</taxon>
    </lineage>
</organism>
<accession>A0A0F9BVE3</accession>
<proteinExistence type="predicted"/>
<dbReference type="EMBL" id="LAZR01036057">
    <property type="protein sequence ID" value="KKL25854.1"/>
    <property type="molecule type" value="Genomic_DNA"/>
</dbReference>